<evidence type="ECO:0008006" key="3">
    <source>
        <dbReference type="Google" id="ProtNLM"/>
    </source>
</evidence>
<proteinExistence type="predicted"/>
<reference evidence="1 2" key="1">
    <citation type="submission" date="2023-11" db="EMBL/GenBank/DDBJ databases">
        <title>Dfirmibasis_genome.</title>
        <authorList>
            <person name="Edelbroek B."/>
            <person name="Kjellin J."/>
            <person name="Jerlstrom-Hultqvist J."/>
            <person name="Soderbom F."/>
        </authorList>
    </citation>
    <scope>NUCLEOTIDE SEQUENCE [LARGE SCALE GENOMIC DNA]</scope>
    <source>
        <strain evidence="1 2">TNS-C-14</strain>
    </source>
</reference>
<comment type="caution">
    <text evidence="1">The sequence shown here is derived from an EMBL/GenBank/DDBJ whole genome shotgun (WGS) entry which is preliminary data.</text>
</comment>
<dbReference type="EMBL" id="JAVFKY010000001">
    <property type="protein sequence ID" value="KAK5582117.1"/>
    <property type="molecule type" value="Genomic_DNA"/>
</dbReference>
<name>A0AAN7U573_9MYCE</name>
<protein>
    <recommendedName>
        <fullName evidence="3">Zygote formation protein zyg1</fullName>
    </recommendedName>
</protein>
<evidence type="ECO:0000313" key="2">
    <source>
        <dbReference type="Proteomes" id="UP001344447"/>
    </source>
</evidence>
<sequence length="266" mass="29263">MLIDSKITTFVDGGYTGLKGHHFVSDSFNKRVSAPVSFAVANADEASGDSEQTVKFRLNQTGNIFYSSTTELLTEETKKLFDSVTVLFAAMTKALGDKGYNLFNYDKVSEMIQKSGYFVEVQKYQKNLEIKSTSVTIDTQVISQLLPGLTSGSSLEIAKGVLNALNGEFSSGTTDETTKHSHLLFICEELFGAPSVTVRLFFGTKTSHKLLTSSPCHKSSSSSFEVLQEATTYLFVSPDTIAEFAEKFKSQPQEYTDLIERLKGLI</sequence>
<accession>A0AAN7U573</accession>
<organism evidence="1 2">
    <name type="scientific">Dictyostelium firmibasis</name>
    <dbReference type="NCBI Taxonomy" id="79012"/>
    <lineage>
        <taxon>Eukaryota</taxon>
        <taxon>Amoebozoa</taxon>
        <taxon>Evosea</taxon>
        <taxon>Eumycetozoa</taxon>
        <taxon>Dictyostelia</taxon>
        <taxon>Dictyosteliales</taxon>
        <taxon>Dictyosteliaceae</taxon>
        <taxon>Dictyostelium</taxon>
    </lineage>
</organism>
<dbReference type="AlphaFoldDB" id="A0AAN7U573"/>
<gene>
    <name evidence="1" type="ORF">RB653_003700</name>
</gene>
<keyword evidence="2" id="KW-1185">Reference proteome</keyword>
<dbReference type="Proteomes" id="UP001344447">
    <property type="component" value="Unassembled WGS sequence"/>
</dbReference>
<evidence type="ECO:0000313" key="1">
    <source>
        <dbReference type="EMBL" id="KAK5582117.1"/>
    </source>
</evidence>